<reference evidence="1 2" key="1">
    <citation type="journal article" date="2020" name="Microb. Ecol.">
        <title>Ecogenomics of the Marine Benthic Filamentous Cyanobacterium Adonisia.</title>
        <authorList>
            <person name="Walter J.M."/>
            <person name="Coutinho F.H."/>
            <person name="Leomil L."/>
            <person name="Hargreaves P.I."/>
            <person name="Campeao M.E."/>
            <person name="Vieira V.V."/>
            <person name="Silva B.S."/>
            <person name="Fistarol G.O."/>
            <person name="Salomon P.S."/>
            <person name="Sawabe T."/>
            <person name="Mino S."/>
            <person name="Hosokawa M."/>
            <person name="Miyashita H."/>
            <person name="Maruyama F."/>
            <person name="van Verk M.C."/>
            <person name="Dutilh B.E."/>
            <person name="Thompson C.C."/>
            <person name="Thompson F.L."/>
        </authorList>
    </citation>
    <scope>NUCLEOTIDE SEQUENCE [LARGE SCALE GENOMIC DNA]</scope>
    <source>
        <strain evidence="1 2">CCMR0081</strain>
    </source>
</reference>
<dbReference type="RefSeq" id="WP_163696329.1">
    <property type="nucleotide sequence ID" value="NZ_QXHD01000003.1"/>
</dbReference>
<dbReference type="Proteomes" id="UP000481033">
    <property type="component" value="Unassembled WGS sequence"/>
</dbReference>
<comment type="caution">
    <text evidence="1">The sequence shown here is derived from an EMBL/GenBank/DDBJ whole genome shotgun (WGS) entry which is preliminary data.</text>
</comment>
<accession>A0A6M0RFI9</accession>
<dbReference type="EMBL" id="QXHD01000003">
    <property type="protein sequence ID" value="NEZ54680.1"/>
    <property type="molecule type" value="Genomic_DNA"/>
</dbReference>
<sequence>MTTKELILRELEQLPETLLKAVLDFLILLRPKQTQAANDKPWMQFVGILDDAEAKDIQEVITQEFEQVDLNAW</sequence>
<organism evidence="1 2">
    <name type="scientific">Adonisia turfae CCMR0081</name>
    <dbReference type="NCBI Taxonomy" id="2292702"/>
    <lineage>
        <taxon>Bacteria</taxon>
        <taxon>Bacillati</taxon>
        <taxon>Cyanobacteriota</taxon>
        <taxon>Adonisia</taxon>
        <taxon>Adonisia turfae</taxon>
    </lineage>
</organism>
<gene>
    <name evidence="1" type="ORF">DXZ20_03025</name>
</gene>
<protein>
    <recommendedName>
        <fullName evidence="3">DUF2281 domain-containing protein</fullName>
    </recommendedName>
</protein>
<evidence type="ECO:0000313" key="1">
    <source>
        <dbReference type="EMBL" id="NEZ54680.1"/>
    </source>
</evidence>
<dbReference type="AlphaFoldDB" id="A0A6M0RFI9"/>
<keyword evidence="2" id="KW-1185">Reference proteome</keyword>
<evidence type="ECO:0008006" key="3">
    <source>
        <dbReference type="Google" id="ProtNLM"/>
    </source>
</evidence>
<proteinExistence type="predicted"/>
<evidence type="ECO:0000313" key="2">
    <source>
        <dbReference type="Proteomes" id="UP000481033"/>
    </source>
</evidence>
<name>A0A6M0RFI9_9CYAN</name>